<comment type="caution">
    <text evidence="2">The sequence shown here is derived from an EMBL/GenBank/DDBJ whole genome shotgun (WGS) entry which is preliminary data.</text>
</comment>
<feature type="transmembrane region" description="Helical" evidence="1">
    <location>
        <begin position="6"/>
        <end position="23"/>
    </location>
</feature>
<dbReference type="RefSeq" id="WP_052512021.1">
    <property type="nucleotide sequence ID" value="NZ_BAND01000078.1"/>
</dbReference>
<reference evidence="2 3" key="2">
    <citation type="journal article" date="2014" name="FEMS Microbiol. Lett.">
        <title>Draft genomic DNA sequence of the facultatively methylotrophic bacterium Acidomonas methanolica type strain MB58.</title>
        <authorList>
            <person name="Higashiura N."/>
            <person name="Hadano H."/>
            <person name="Hirakawa H."/>
            <person name="Matsutani M."/>
            <person name="Takabe S."/>
            <person name="Matsushita K."/>
            <person name="Azuma Y."/>
        </authorList>
    </citation>
    <scope>NUCLEOTIDE SEQUENCE [LARGE SCALE GENOMIC DNA]</scope>
    <source>
        <strain evidence="2 3">MB58</strain>
    </source>
</reference>
<sequence length="113" mass="12184">MLLWSVVCFTFVIALGVLLAIGVFRGTPSSKMIRLFHGVLAVTGLAMVATVMSRGDTRLGINVALGTVVILLGVIIGLIRVKRMNPSALVACHIWLAAMFYIILVFFTFGPSF</sequence>
<evidence type="ECO:0000256" key="1">
    <source>
        <dbReference type="SAM" id="Phobius"/>
    </source>
</evidence>
<keyword evidence="1" id="KW-0472">Membrane</keyword>
<evidence type="ECO:0000313" key="2">
    <source>
        <dbReference type="EMBL" id="GAJ29780.1"/>
    </source>
</evidence>
<evidence type="ECO:0000313" key="3">
    <source>
        <dbReference type="Proteomes" id="UP000019760"/>
    </source>
</evidence>
<proteinExistence type="predicted"/>
<dbReference type="OrthoDB" id="5570143at2"/>
<gene>
    <name evidence="2" type="ORF">Amme_078_012</name>
</gene>
<dbReference type="EMBL" id="BAND01000078">
    <property type="protein sequence ID" value="GAJ29780.1"/>
    <property type="molecule type" value="Genomic_DNA"/>
</dbReference>
<keyword evidence="3" id="KW-1185">Reference proteome</keyword>
<feature type="transmembrane region" description="Helical" evidence="1">
    <location>
        <begin position="88"/>
        <end position="109"/>
    </location>
</feature>
<feature type="transmembrane region" description="Helical" evidence="1">
    <location>
        <begin position="35"/>
        <end position="53"/>
    </location>
</feature>
<evidence type="ECO:0008006" key="4">
    <source>
        <dbReference type="Google" id="ProtNLM"/>
    </source>
</evidence>
<dbReference type="AlphaFoldDB" id="A0A023D7R6"/>
<feature type="transmembrane region" description="Helical" evidence="1">
    <location>
        <begin position="59"/>
        <end position="81"/>
    </location>
</feature>
<keyword evidence="1" id="KW-0812">Transmembrane</keyword>
<reference evidence="3" key="1">
    <citation type="journal article" date="2014" name="FEMS Microbiol. Lett.">
        <title>Draft Genomic DNA Sequence of the Facultatively Methylotrophic Bacterium Acidomonas methanolica type strain MB58.</title>
        <authorList>
            <person name="Higashiura N."/>
            <person name="Hadano H."/>
            <person name="Hirakawa H."/>
            <person name="Matsutani M."/>
            <person name="Takabe S."/>
            <person name="Matsushita K."/>
            <person name="Azuma Y."/>
        </authorList>
    </citation>
    <scope>NUCLEOTIDE SEQUENCE [LARGE SCALE GENOMIC DNA]</scope>
    <source>
        <strain evidence="3">MB58</strain>
    </source>
</reference>
<dbReference type="Proteomes" id="UP000019760">
    <property type="component" value="Unassembled WGS sequence"/>
</dbReference>
<protein>
    <recommendedName>
        <fullName evidence="4">DUF4405 domain-containing protein</fullName>
    </recommendedName>
</protein>
<organism evidence="2 3">
    <name type="scientific">Acidomonas methanolica NBRC 104435</name>
    <dbReference type="NCBI Taxonomy" id="1231351"/>
    <lineage>
        <taxon>Bacteria</taxon>
        <taxon>Pseudomonadati</taxon>
        <taxon>Pseudomonadota</taxon>
        <taxon>Alphaproteobacteria</taxon>
        <taxon>Acetobacterales</taxon>
        <taxon>Acetobacteraceae</taxon>
        <taxon>Acidomonas</taxon>
    </lineage>
</organism>
<keyword evidence="1" id="KW-1133">Transmembrane helix</keyword>
<accession>A0A023D7R6</accession>
<name>A0A023D7R6_ACIMT</name>